<evidence type="ECO:0000313" key="3">
    <source>
        <dbReference type="Proteomes" id="UP000054107"/>
    </source>
</evidence>
<dbReference type="EMBL" id="LN731879">
    <property type="protein sequence ID" value="CEP15111.1"/>
    <property type="molecule type" value="Genomic_DNA"/>
</dbReference>
<proteinExistence type="predicted"/>
<feature type="chain" id="PRO_5002137951" description="Beta/gamma crystallin 'Greek key' domain-containing protein" evidence="1">
    <location>
        <begin position="19"/>
        <end position="107"/>
    </location>
</feature>
<keyword evidence="1" id="KW-0732">Signal</keyword>
<accession>A0A0B7NCE2</accession>
<evidence type="ECO:0000256" key="1">
    <source>
        <dbReference type="SAM" id="SignalP"/>
    </source>
</evidence>
<evidence type="ECO:0008006" key="4">
    <source>
        <dbReference type="Google" id="ProtNLM"/>
    </source>
</evidence>
<protein>
    <recommendedName>
        <fullName evidence="4">Beta/gamma crystallin 'Greek key' domain-containing protein</fullName>
    </recommendedName>
</protein>
<dbReference type="OrthoDB" id="2287527at2759"/>
<feature type="signal peptide" evidence="1">
    <location>
        <begin position="1"/>
        <end position="18"/>
    </location>
</feature>
<reference evidence="2 3" key="1">
    <citation type="submission" date="2014-09" db="EMBL/GenBank/DDBJ databases">
        <authorList>
            <person name="Ellenberger Sabrina"/>
        </authorList>
    </citation>
    <scope>NUCLEOTIDE SEQUENCE [LARGE SCALE GENOMIC DNA]</scope>
    <source>
        <strain evidence="2 3">CBS 412.66</strain>
    </source>
</reference>
<organism evidence="2 3">
    <name type="scientific">Parasitella parasitica</name>
    <dbReference type="NCBI Taxonomy" id="35722"/>
    <lineage>
        <taxon>Eukaryota</taxon>
        <taxon>Fungi</taxon>
        <taxon>Fungi incertae sedis</taxon>
        <taxon>Mucoromycota</taxon>
        <taxon>Mucoromycotina</taxon>
        <taxon>Mucoromycetes</taxon>
        <taxon>Mucorales</taxon>
        <taxon>Mucorineae</taxon>
        <taxon>Mucoraceae</taxon>
        <taxon>Parasitella</taxon>
    </lineage>
</organism>
<name>A0A0B7NCE2_9FUNG</name>
<gene>
    <name evidence="2" type="primary">PARPA_09312.1 scaffold 36060</name>
</gene>
<evidence type="ECO:0000313" key="2">
    <source>
        <dbReference type="EMBL" id="CEP15111.1"/>
    </source>
</evidence>
<sequence>MKLLYFILIALVCALVHAQDGDSFQIDFYALPNYMEHNGEISGSVKPGEGAGTPRGNITVASFQAPTWLQVTLFESHYWGGKSYVYKGPQKKISPPVAVRSVKWKHL</sequence>
<keyword evidence="3" id="KW-1185">Reference proteome</keyword>
<dbReference type="Proteomes" id="UP000054107">
    <property type="component" value="Unassembled WGS sequence"/>
</dbReference>
<dbReference type="AlphaFoldDB" id="A0A0B7NCE2"/>